<dbReference type="Pfam" id="PF03715">
    <property type="entry name" value="Noc2"/>
    <property type="match status" value="1"/>
</dbReference>
<proteinExistence type="inferred from homology"/>
<evidence type="ECO:0000256" key="2">
    <source>
        <dbReference type="ARBA" id="ARBA00005907"/>
    </source>
</evidence>
<dbReference type="OrthoDB" id="10266662at2759"/>
<dbReference type="GO" id="GO:0042393">
    <property type="term" value="F:histone binding"/>
    <property type="evidence" value="ECO:0007669"/>
    <property type="project" value="TreeGrafter"/>
</dbReference>
<comment type="subcellular location">
    <subcellularLocation>
        <location evidence="1">Nucleus</location>
    </subcellularLocation>
</comment>
<evidence type="ECO:0000256" key="1">
    <source>
        <dbReference type="ARBA" id="ARBA00004123"/>
    </source>
</evidence>
<evidence type="ECO:0000313" key="4">
    <source>
        <dbReference type="EMBL" id="VDO81931.1"/>
    </source>
</evidence>
<dbReference type="InterPro" id="IPR005343">
    <property type="entry name" value="Noc2"/>
</dbReference>
<dbReference type="WBParaSite" id="SBAD_0000030701-mRNA-1">
    <property type="protein sequence ID" value="SBAD_0000030701-mRNA-1"/>
    <property type="gene ID" value="SBAD_0000030701"/>
</dbReference>
<name>A0A183I9J6_9BILA</name>
<dbReference type="PANTHER" id="PTHR12687:SF4">
    <property type="entry name" value="NUCLEOLAR COMPLEX PROTEIN 2 HOMOLOG"/>
    <property type="match status" value="1"/>
</dbReference>
<dbReference type="GO" id="GO:0042273">
    <property type="term" value="P:ribosomal large subunit biogenesis"/>
    <property type="evidence" value="ECO:0007669"/>
    <property type="project" value="TreeGrafter"/>
</dbReference>
<keyword evidence="5" id="KW-1185">Reference proteome</keyword>
<evidence type="ECO:0000313" key="6">
    <source>
        <dbReference type="WBParaSite" id="SBAD_0000030701-mRNA-1"/>
    </source>
</evidence>
<dbReference type="GO" id="GO:0030691">
    <property type="term" value="C:Noc2p-Noc3p complex"/>
    <property type="evidence" value="ECO:0007669"/>
    <property type="project" value="TreeGrafter"/>
</dbReference>
<protein>
    <submittedName>
        <fullName evidence="6">Mediator of RNA polymerase II transcription subunit 23</fullName>
    </submittedName>
</protein>
<dbReference type="EMBL" id="UZAM01000590">
    <property type="protein sequence ID" value="VDO81931.1"/>
    <property type="molecule type" value="Genomic_DNA"/>
</dbReference>
<reference evidence="4 5" key="2">
    <citation type="submission" date="2018-11" db="EMBL/GenBank/DDBJ databases">
        <authorList>
            <consortium name="Pathogen Informatics"/>
        </authorList>
    </citation>
    <scope>NUCLEOTIDE SEQUENCE [LARGE SCALE GENOMIC DNA]</scope>
</reference>
<dbReference type="AlphaFoldDB" id="A0A183I9J6"/>
<sequence>MEKAKGTPKAVYNWSYVQCVSLWCSVLASLHENAMLNSLIYPLVQVAIGCIRLRPTAKFFPLRFHILRSLILLERQLDIYIPVLPLIYEVFRTVDFNQKPRTVKPRPIDFSCQLRLSSSHIVESSFRTASINYVTELITEYAYNHCCAASFPELVLFCILQVRYIMVMQNYVVLHIPLIETMFASYKQVFSSTLKTFPYKQSQQKKLSFYWSYYLSITKMA</sequence>
<evidence type="ECO:0000256" key="3">
    <source>
        <dbReference type="ARBA" id="ARBA00023242"/>
    </source>
</evidence>
<dbReference type="GO" id="GO:0005730">
    <property type="term" value="C:nucleolus"/>
    <property type="evidence" value="ECO:0007669"/>
    <property type="project" value="TreeGrafter"/>
</dbReference>
<dbReference type="PANTHER" id="PTHR12687">
    <property type="entry name" value="NUCLEOLAR COMPLEX 2 AND RAD4-RELATED"/>
    <property type="match status" value="1"/>
</dbReference>
<accession>A0A183I9J6</accession>
<keyword evidence="3" id="KW-0539">Nucleus</keyword>
<dbReference type="GO" id="GO:0005654">
    <property type="term" value="C:nucleoplasm"/>
    <property type="evidence" value="ECO:0007669"/>
    <property type="project" value="TreeGrafter"/>
</dbReference>
<reference evidence="6" key="1">
    <citation type="submission" date="2016-06" db="UniProtKB">
        <authorList>
            <consortium name="WormBaseParasite"/>
        </authorList>
    </citation>
    <scope>IDENTIFICATION</scope>
</reference>
<gene>
    <name evidence="4" type="ORF">SBAD_LOCUS291</name>
</gene>
<organism evidence="6">
    <name type="scientific">Soboliphyme baturini</name>
    <dbReference type="NCBI Taxonomy" id="241478"/>
    <lineage>
        <taxon>Eukaryota</taxon>
        <taxon>Metazoa</taxon>
        <taxon>Ecdysozoa</taxon>
        <taxon>Nematoda</taxon>
        <taxon>Enoplea</taxon>
        <taxon>Dorylaimia</taxon>
        <taxon>Dioctophymatida</taxon>
        <taxon>Dioctophymatoidea</taxon>
        <taxon>Soboliphymatidae</taxon>
        <taxon>Soboliphyme</taxon>
    </lineage>
</organism>
<dbReference type="Proteomes" id="UP000270296">
    <property type="component" value="Unassembled WGS sequence"/>
</dbReference>
<evidence type="ECO:0000313" key="5">
    <source>
        <dbReference type="Proteomes" id="UP000270296"/>
    </source>
</evidence>
<dbReference type="GO" id="GO:0003714">
    <property type="term" value="F:transcription corepressor activity"/>
    <property type="evidence" value="ECO:0007669"/>
    <property type="project" value="TreeGrafter"/>
</dbReference>
<dbReference type="GO" id="GO:0000122">
    <property type="term" value="P:negative regulation of transcription by RNA polymerase II"/>
    <property type="evidence" value="ECO:0007669"/>
    <property type="project" value="TreeGrafter"/>
</dbReference>
<comment type="similarity">
    <text evidence="2">Belongs to the NOC2 family.</text>
</comment>
<dbReference type="GO" id="GO:0030690">
    <property type="term" value="C:Noc1p-Noc2p complex"/>
    <property type="evidence" value="ECO:0007669"/>
    <property type="project" value="TreeGrafter"/>
</dbReference>